<protein>
    <submittedName>
        <fullName evidence="3">Uncharacterized protein</fullName>
    </submittedName>
</protein>
<evidence type="ECO:0000256" key="2">
    <source>
        <dbReference type="SAM" id="MobiDB-lite"/>
    </source>
</evidence>
<organism evidence="3 4">
    <name type="scientific">Legionella nautarum</name>
    <dbReference type="NCBI Taxonomy" id="45070"/>
    <lineage>
        <taxon>Bacteria</taxon>
        <taxon>Pseudomonadati</taxon>
        <taxon>Pseudomonadota</taxon>
        <taxon>Gammaproteobacteria</taxon>
        <taxon>Legionellales</taxon>
        <taxon>Legionellaceae</taxon>
        <taxon>Legionella</taxon>
    </lineage>
</organism>
<comment type="caution">
    <text evidence="3">The sequence shown here is derived from an EMBL/GenBank/DDBJ whole genome shotgun (WGS) entry which is preliminary data.</text>
</comment>
<dbReference type="EMBL" id="LNYO01000005">
    <property type="protein sequence ID" value="KTD38668.1"/>
    <property type="molecule type" value="Genomic_DNA"/>
</dbReference>
<feature type="coiled-coil region" evidence="1">
    <location>
        <begin position="259"/>
        <end position="289"/>
    </location>
</feature>
<name>A0A0W0X268_9GAMM</name>
<evidence type="ECO:0000256" key="1">
    <source>
        <dbReference type="SAM" id="Coils"/>
    </source>
</evidence>
<feature type="coiled-coil region" evidence="1">
    <location>
        <begin position="538"/>
        <end position="565"/>
    </location>
</feature>
<feature type="coiled-coil region" evidence="1">
    <location>
        <begin position="713"/>
        <end position="780"/>
    </location>
</feature>
<keyword evidence="4" id="KW-1185">Reference proteome</keyword>
<feature type="region of interest" description="Disordered" evidence="2">
    <location>
        <begin position="346"/>
        <end position="366"/>
    </location>
</feature>
<feature type="coiled-coil region" evidence="1">
    <location>
        <begin position="626"/>
        <end position="675"/>
    </location>
</feature>
<keyword evidence="1" id="KW-0175">Coiled coil</keyword>
<gene>
    <name evidence="3" type="ORF">Lnau_0478</name>
</gene>
<proteinExistence type="predicted"/>
<dbReference type="RefSeq" id="WP_058503561.1">
    <property type="nucleotide sequence ID" value="NZ_CAAAIF010000001.1"/>
</dbReference>
<sequence>MTILAEALKELKEDLNRIKAGKKPLPSAPQDNAAPEHVKFKSPLQHDSTGMAQIDESQKHFVNPELLPKGMTFSLDESTSQNLTVPESSPYSDKVLQALYNIAHLTEIIDGMISAGTNSSEVAQNFQYLGNASWVPKIVDEKTYYAGIALQKFLDKLIPKKADEKMEALSIFPGLFQNYLKKQVLPTLLNMQAVLNARMEIYEANTVEHLNYLRKKLERRELRDNESSYIQFIKFREEHFELIQQIEGQLRLNGELLKSELIEGEEEFLKQQLEKLQELKNKLEKIPNLREVVDGFKAFNQRWHEENLKLVLPDEFMSSPLLDNIIAIEKKKLKLEKLELTEESLNSNSDNIESAEKKTKEPKEEKEKISEEIKELEQIVQKLWVELYNGDPFEFKNVVGLYKERGQKSLTQDFENGQQWVGIFPELNYQLQLIQDRLNAPEVLKEYEAKIAEFLLDRQAAPEDVKTSELIEEEIPNDIDHCGALIKQLEEYKDELIAHQKFLNPESAYPIPDNKTPGFIEACKKILAPANTQLKSRQETVATQLEVAENRIRQVKEQQNHLQCLAYEKDVGHKLDALIAEKPDRDVIELPDATTQEESQLKVNIKAYTNLLEDPEKGLYAHRRNLQAYKARLEQLLSHFEETELAPTHPIVEPKAEYNRVIEQVKERLAQQINQVDVETLDTDKLSQKIKKSKNDCEAALARMSEQTMLDRFKEKEQKIANAFQRSEQARKRQVSPDVTFDRYLHEVHYGAVAGVNEQIKEAKQQITECQKEQDRLLALASQRKLFLAEAEQNLKRYRAVFVESDRYISSSQVPKTELLKYLENPDTEFARTTIDKCYKTADAANLRLGINFTNIMNMGSHYFTLLRPSDFVYDIDDLIEVVDRKLRAIEQEKTVNIVKPAESETVKPFDPESNLYGLQQLYQESLKLQQPHEDRVKEKEEELVELNKKKLHEKQPLLQAQLGAQLEKLYHKNTLLDAEYSHLEYKQFKIENEQKDLDDIILEENSNRLLDLIEAKEAALQERTGSSSLEGILQLFHTKKDHRDTSIAALSEKIDNSYFVQMKALGVDEDGNSIDFNQWAELTKSIQELTSLASRNSDEEAELLKLQDQKIKLESRLRLAELYELISQLETIPEEFQVKYRNLVFEFTELQRKRTQLKTGQRETCVMQMANLTEELTSKIATVEKLRQLATIEIEYSKLVEETKKEKESNPEKQELGPIILELILANKDKLAEVKGLGNEKLNARLDTHIVALNNYLSEKLNSIAKEYKKLIKDTTQPELSPEDREILVGNIDAAVKKNEALLNGIVSLYNPDFEGPLQEIKSLISGEEGLYQFVVLDELKVIHERYVQLNKKIDRLKAASNSASSPNPVGPSSEHFDSLAVIVVNELEKHRAYLEELSKKTKNEAIRRELEQIALQGKTLSDFTREPKVFEIAYQQKIEIQIRSYFNDYLKPKGIFIEYLNQRAETYWFKDFISQTAAFFFGCFGYKTDAQIREDFVDELENKLNRYQALPNKERFQELMGTIAEGKKLSPRANEGTEKYEDSLLAKLTSLEKTLNTLNGQKKEYDKDMEETAKLYA</sequence>
<dbReference type="Proteomes" id="UP000054725">
    <property type="component" value="Unassembled WGS sequence"/>
</dbReference>
<evidence type="ECO:0000313" key="3">
    <source>
        <dbReference type="EMBL" id="KTD38668.1"/>
    </source>
</evidence>
<evidence type="ECO:0000313" key="4">
    <source>
        <dbReference type="Proteomes" id="UP000054725"/>
    </source>
</evidence>
<feature type="compositionally biased region" description="Basic and acidic residues" evidence="2">
    <location>
        <begin position="354"/>
        <end position="366"/>
    </location>
</feature>
<dbReference type="PATRIC" id="fig|45070.6.peg.503"/>
<dbReference type="OrthoDB" id="5654358at2"/>
<reference evidence="3 4" key="1">
    <citation type="submission" date="2015-11" db="EMBL/GenBank/DDBJ databases">
        <title>Genomic analysis of 38 Legionella species identifies large and diverse effector repertoires.</title>
        <authorList>
            <person name="Burstein D."/>
            <person name="Amaro F."/>
            <person name="Zusman T."/>
            <person name="Lifshitz Z."/>
            <person name="Cohen O."/>
            <person name="Gilbert J.A."/>
            <person name="Pupko T."/>
            <person name="Shuman H.A."/>
            <person name="Segal G."/>
        </authorList>
    </citation>
    <scope>NUCLEOTIDE SEQUENCE [LARGE SCALE GENOMIC DNA]</scope>
    <source>
        <strain evidence="3 4">ATCC 49506</strain>
    </source>
</reference>
<feature type="coiled-coil region" evidence="1">
    <location>
        <begin position="1090"/>
        <end position="1117"/>
    </location>
</feature>
<accession>A0A0W0X268</accession>